<dbReference type="PANTHER" id="PTHR48111:SF52">
    <property type="entry name" value="TRANSCRIPTIONAL REGULATORY PROTEIN YVRH"/>
    <property type="match status" value="1"/>
</dbReference>
<keyword evidence="6" id="KW-0804">Transcription</keyword>
<evidence type="ECO:0000259" key="11">
    <source>
        <dbReference type="PROSITE" id="PS51755"/>
    </source>
</evidence>
<keyword evidence="3" id="KW-0902">Two-component regulatory system</keyword>
<dbReference type="PROSITE" id="PS50110">
    <property type="entry name" value="RESPONSE_REGULATORY"/>
    <property type="match status" value="1"/>
</dbReference>
<dbReference type="AlphaFoldDB" id="A0A9D2BIP6"/>
<sequence>MKEYKIMIVDDEPDISELLEKALSIEGFHRILKADRGKEAVEICRKDEPDLVILDVMLPDLDGYEVCRQIRQFSRCPVLFLSAKNDELDKILGLAVGGDDYVTKPFSPREVVYRVKAQLRRAEYQQESPGSRMVRIGELTIDPDGCRVMKNGKEIGLTAREFELLQYMAQNTRRVISREQLYEAVWGEDSLGCDNTVMVHIRHLREKIEEDPTSPRYLITKKGLGYKLVNPYES</sequence>
<dbReference type="Pfam" id="PF00486">
    <property type="entry name" value="Trans_reg_C"/>
    <property type="match status" value="1"/>
</dbReference>
<accession>A0A9D2BIP6</accession>
<dbReference type="GO" id="GO:0000156">
    <property type="term" value="F:phosphorelay response regulator activity"/>
    <property type="evidence" value="ECO:0007669"/>
    <property type="project" value="TreeGrafter"/>
</dbReference>
<dbReference type="FunFam" id="3.40.50.2300:FF:000001">
    <property type="entry name" value="DNA-binding response regulator PhoB"/>
    <property type="match status" value="1"/>
</dbReference>
<organism evidence="12 13">
    <name type="scientific">Candidatus Fusicatenibacter merdavium</name>
    <dbReference type="NCBI Taxonomy" id="2838600"/>
    <lineage>
        <taxon>Bacteria</taxon>
        <taxon>Bacillati</taxon>
        <taxon>Bacillota</taxon>
        <taxon>Clostridia</taxon>
        <taxon>Lachnospirales</taxon>
        <taxon>Lachnospiraceae</taxon>
        <taxon>Fusicatenibacter</taxon>
    </lineage>
</organism>
<dbReference type="PANTHER" id="PTHR48111">
    <property type="entry name" value="REGULATOR OF RPOS"/>
    <property type="match status" value="1"/>
</dbReference>
<name>A0A9D2BIP6_9FIRM</name>
<dbReference type="Gene3D" id="3.40.50.2300">
    <property type="match status" value="1"/>
</dbReference>
<evidence type="ECO:0000256" key="2">
    <source>
        <dbReference type="ARBA" id="ARBA00022553"/>
    </source>
</evidence>
<reference evidence="12" key="2">
    <citation type="submission" date="2021-04" db="EMBL/GenBank/DDBJ databases">
        <authorList>
            <person name="Gilroy R."/>
        </authorList>
    </citation>
    <scope>NUCLEOTIDE SEQUENCE</scope>
    <source>
        <strain evidence="12">CHK183-1962</strain>
    </source>
</reference>
<feature type="domain" description="OmpR/PhoB-type" evidence="11">
    <location>
        <begin position="131"/>
        <end position="230"/>
    </location>
</feature>
<dbReference type="FunFam" id="1.10.10.10:FF:000018">
    <property type="entry name" value="DNA-binding response regulator ResD"/>
    <property type="match status" value="1"/>
</dbReference>
<feature type="modified residue" description="4-aspartylphosphate" evidence="8">
    <location>
        <position position="55"/>
    </location>
</feature>
<evidence type="ECO:0000256" key="3">
    <source>
        <dbReference type="ARBA" id="ARBA00023012"/>
    </source>
</evidence>
<dbReference type="SUPFAM" id="SSF52172">
    <property type="entry name" value="CheY-like"/>
    <property type="match status" value="1"/>
</dbReference>
<evidence type="ECO:0000256" key="1">
    <source>
        <dbReference type="ARBA" id="ARBA00018672"/>
    </source>
</evidence>
<feature type="domain" description="Response regulatory" evidence="10">
    <location>
        <begin position="5"/>
        <end position="119"/>
    </location>
</feature>
<protein>
    <recommendedName>
        <fullName evidence="1">Stage 0 sporulation protein A homolog</fullName>
    </recommendedName>
</protein>
<comment type="caution">
    <text evidence="12">The sequence shown here is derived from an EMBL/GenBank/DDBJ whole genome shotgun (WGS) entry which is preliminary data.</text>
</comment>
<dbReference type="InterPro" id="IPR001867">
    <property type="entry name" value="OmpR/PhoB-type_DNA-bd"/>
</dbReference>
<dbReference type="CDD" id="cd00383">
    <property type="entry name" value="trans_reg_C"/>
    <property type="match status" value="1"/>
</dbReference>
<dbReference type="InterPro" id="IPR001789">
    <property type="entry name" value="Sig_transdc_resp-reg_receiver"/>
</dbReference>
<dbReference type="Gene3D" id="1.10.10.10">
    <property type="entry name" value="Winged helix-like DNA-binding domain superfamily/Winged helix DNA-binding domain"/>
    <property type="match status" value="1"/>
</dbReference>
<evidence type="ECO:0000256" key="5">
    <source>
        <dbReference type="ARBA" id="ARBA00023125"/>
    </source>
</evidence>
<evidence type="ECO:0000256" key="9">
    <source>
        <dbReference type="PROSITE-ProRule" id="PRU01091"/>
    </source>
</evidence>
<keyword evidence="4" id="KW-0805">Transcription regulation</keyword>
<proteinExistence type="predicted"/>
<dbReference type="GO" id="GO:0006355">
    <property type="term" value="P:regulation of DNA-templated transcription"/>
    <property type="evidence" value="ECO:0007669"/>
    <property type="project" value="InterPro"/>
</dbReference>
<evidence type="ECO:0000259" key="10">
    <source>
        <dbReference type="PROSITE" id="PS50110"/>
    </source>
</evidence>
<gene>
    <name evidence="12" type="ORF">H9734_03745</name>
</gene>
<keyword evidence="5 9" id="KW-0238">DNA-binding</keyword>
<evidence type="ECO:0000256" key="6">
    <source>
        <dbReference type="ARBA" id="ARBA00023163"/>
    </source>
</evidence>
<dbReference type="InterPro" id="IPR036388">
    <property type="entry name" value="WH-like_DNA-bd_sf"/>
</dbReference>
<feature type="DNA-binding region" description="OmpR/PhoB-type" evidence="9">
    <location>
        <begin position="131"/>
        <end position="230"/>
    </location>
</feature>
<evidence type="ECO:0000313" key="13">
    <source>
        <dbReference type="Proteomes" id="UP000886890"/>
    </source>
</evidence>
<dbReference type="Pfam" id="PF00072">
    <property type="entry name" value="Response_reg"/>
    <property type="match status" value="1"/>
</dbReference>
<dbReference type="InterPro" id="IPR011006">
    <property type="entry name" value="CheY-like_superfamily"/>
</dbReference>
<dbReference type="PROSITE" id="PS51755">
    <property type="entry name" value="OMPR_PHOB"/>
    <property type="match status" value="1"/>
</dbReference>
<evidence type="ECO:0000256" key="4">
    <source>
        <dbReference type="ARBA" id="ARBA00023015"/>
    </source>
</evidence>
<dbReference type="Gene3D" id="6.10.250.690">
    <property type="match status" value="1"/>
</dbReference>
<evidence type="ECO:0000256" key="7">
    <source>
        <dbReference type="ARBA" id="ARBA00024867"/>
    </source>
</evidence>
<dbReference type="SMART" id="SM00862">
    <property type="entry name" value="Trans_reg_C"/>
    <property type="match status" value="1"/>
</dbReference>
<dbReference type="Proteomes" id="UP000886890">
    <property type="component" value="Unassembled WGS sequence"/>
</dbReference>
<keyword evidence="2 8" id="KW-0597">Phosphoprotein</keyword>
<dbReference type="InterPro" id="IPR039420">
    <property type="entry name" value="WalR-like"/>
</dbReference>
<reference evidence="12" key="1">
    <citation type="journal article" date="2021" name="PeerJ">
        <title>Extensive microbial diversity within the chicken gut microbiome revealed by metagenomics and culture.</title>
        <authorList>
            <person name="Gilroy R."/>
            <person name="Ravi A."/>
            <person name="Getino M."/>
            <person name="Pursley I."/>
            <person name="Horton D.L."/>
            <person name="Alikhan N.F."/>
            <person name="Baker D."/>
            <person name="Gharbi K."/>
            <person name="Hall N."/>
            <person name="Watson M."/>
            <person name="Adriaenssens E.M."/>
            <person name="Foster-Nyarko E."/>
            <person name="Jarju S."/>
            <person name="Secka A."/>
            <person name="Antonio M."/>
            <person name="Oren A."/>
            <person name="Chaudhuri R.R."/>
            <person name="La Ragione R."/>
            <person name="Hildebrand F."/>
            <person name="Pallen M.J."/>
        </authorList>
    </citation>
    <scope>NUCLEOTIDE SEQUENCE</scope>
    <source>
        <strain evidence="12">CHK183-1962</strain>
    </source>
</reference>
<dbReference type="SMART" id="SM00448">
    <property type="entry name" value="REC"/>
    <property type="match status" value="1"/>
</dbReference>
<dbReference type="GO" id="GO:0032993">
    <property type="term" value="C:protein-DNA complex"/>
    <property type="evidence" value="ECO:0007669"/>
    <property type="project" value="TreeGrafter"/>
</dbReference>
<comment type="function">
    <text evidence="7">May play the central regulatory role in sporulation. It may be an element of the effector pathway responsible for the activation of sporulation genes in response to nutritional stress. Spo0A may act in concert with spo0H (a sigma factor) to control the expression of some genes that are critical to the sporulation process.</text>
</comment>
<evidence type="ECO:0000256" key="8">
    <source>
        <dbReference type="PROSITE-ProRule" id="PRU00169"/>
    </source>
</evidence>
<dbReference type="GO" id="GO:0000976">
    <property type="term" value="F:transcription cis-regulatory region binding"/>
    <property type="evidence" value="ECO:0007669"/>
    <property type="project" value="TreeGrafter"/>
</dbReference>
<evidence type="ECO:0000313" key="12">
    <source>
        <dbReference type="EMBL" id="HIX76694.1"/>
    </source>
</evidence>
<dbReference type="EMBL" id="DXEK01000061">
    <property type="protein sequence ID" value="HIX76694.1"/>
    <property type="molecule type" value="Genomic_DNA"/>
</dbReference>
<dbReference type="GO" id="GO:0005829">
    <property type="term" value="C:cytosol"/>
    <property type="evidence" value="ECO:0007669"/>
    <property type="project" value="TreeGrafter"/>
</dbReference>